<dbReference type="GO" id="GO:0005686">
    <property type="term" value="C:U2 snRNP"/>
    <property type="evidence" value="ECO:0007669"/>
    <property type="project" value="TreeGrafter"/>
</dbReference>
<evidence type="ECO:0000256" key="6">
    <source>
        <dbReference type="ARBA" id="ARBA00022884"/>
    </source>
</evidence>
<dbReference type="GO" id="GO:0005687">
    <property type="term" value="C:U4 snRNP"/>
    <property type="evidence" value="ECO:0007669"/>
    <property type="project" value="TreeGrafter"/>
</dbReference>
<keyword evidence="13" id="KW-1185">Reference proteome</keyword>
<dbReference type="GO" id="GO:0005737">
    <property type="term" value="C:cytoplasm"/>
    <property type="evidence" value="ECO:0007669"/>
    <property type="project" value="UniProtKB-SubCell"/>
</dbReference>
<comment type="subcellular location">
    <subcellularLocation>
        <location evidence="2">Cytoplasm</location>
    </subcellularLocation>
    <subcellularLocation>
        <location evidence="1">Nucleus</location>
    </subcellularLocation>
</comment>
<feature type="domain" description="Sm" evidence="11">
    <location>
        <begin position="1"/>
        <end position="49"/>
    </location>
</feature>
<proteinExistence type="inferred from homology"/>
<comment type="caution">
    <text evidence="12">The sequence shown here is derived from an EMBL/GenBank/DDBJ whole genome shotgun (WGS) entry which is preliminary data.</text>
</comment>
<evidence type="ECO:0000313" key="13">
    <source>
        <dbReference type="Proteomes" id="UP001291623"/>
    </source>
</evidence>
<gene>
    <name evidence="12" type="ORF">RND71_044070</name>
</gene>
<evidence type="ECO:0000256" key="8">
    <source>
        <dbReference type="ARBA" id="ARBA00023242"/>
    </source>
</evidence>
<comment type="similarity">
    <text evidence="3">Belongs to the snRNP SmB/SmN family.</text>
</comment>
<dbReference type="AlphaFoldDB" id="A0AAE1UTV7"/>
<dbReference type="GO" id="GO:0003723">
    <property type="term" value="F:RNA binding"/>
    <property type="evidence" value="ECO:0007669"/>
    <property type="project" value="UniProtKB-KW"/>
</dbReference>
<evidence type="ECO:0000256" key="3">
    <source>
        <dbReference type="ARBA" id="ARBA00009123"/>
    </source>
</evidence>
<keyword evidence="7" id="KW-0508">mRNA splicing</keyword>
<sequence length="183" mass="18128">MNLVLADCEEFRKIRAKKTGGDQREEKRVLGFVLLRGENIVSLTVEGPPPPEEGVVKLPIASSLPGIGLGRAAGRGIAHPAVIGTSTAAMGAAAPGLSGPVRGVGGPAAGLMTPAGRGLPIPGSVPGAIPGAAIPPPNLAGARLPGGLIPGMPLPPNFPIGRGQPTIGVPPSMMRGPRPNGGQ</sequence>
<keyword evidence="9" id="KW-0687">Ribonucleoprotein</keyword>
<reference evidence="12" key="1">
    <citation type="submission" date="2023-12" db="EMBL/GenBank/DDBJ databases">
        <title>Genome assembly of Anisodus tanguticus.</title>
        <authorList>
            <person name="Wang Y.-J."/>
        </authorList>
    </citation>
    <scope>NUCLEOTIDE SEQUENCE</scope>
    <source>
        <strain evidence="12">KB-2021</strain>
        <tissue evidence="12">Leaf</tissue>
    </source>
</reference>
<dbReference type="Pfam" id="PF01423">
    <property type="entry name" value="LSM"/>
    <property type="match status" value="1"/>
</dbReference>
<dbReference type="Gene3D" id="2.30.30.100">
    <property type="match status" value="1"/>
</dbReference>
<dbReference type="PANTHER" id="PTHR10701:SF0">
    <property type="entry name" value="SMALL NUCLEAR RIBONUCLEOPROTEIN-ASSOCIATED PROTEIN B"/>
    <property type="match status" value="1"/>
</dbReference>
<dbReference type="GO" id="GO:0005685">
    <property type="term" value="C:U1 snRNP"/>
    <property type="evidence" value="ECO:0007669"/>
    <property type="project" value="TreeGrafter"/>
</dbReference>
<dbReference type="GO" id="GO:0005682">
    <property type="term" value="C:U5 snRNP"/>
    <property type="evidence" value="ECO:0007669"/>
    <property type="project" value="TreeGrafter"/>
</dbReference>
<evidence type="ECO:0000256" key="1">
    <source>
        <dbReference type="ARBA" id="ARBA00004123"/>
    </source>
</evidence>
<dbReference type="PROSITE" id="PS52002">
    <property type="entry name" value="SM"/>
    <property type="match status" value="1"/>
</dbReference>
<dbReference type="InterPro" id="IPR001163">
    <property type="entry name" value="Sm_dom_euk/arc"/>
</dbReference>
<keyword evidence="4" id="KW-0963">Cytoplasm</keyword>
<dbReference type="GO" id="GO:0071013">
    <property type="term" value="C:catalytic step 2 spliceosome"/>
    <property type="evidence" value="ECO:0007669"/>
    <property type="project" value="TreeGrafter"/>
</dbReference>
<keyword evidence="8" id="KW-0539">Nucleus</keyword>
<dbReference type="InterPro" id="IPR047575">
    <property type="entry name" value="Sm"/>
</dbReference>
<dbReference type="PANTHER" id="PTHR10701">
    <property type="entry name" value="SMALL NUCLEAR RIBONUCLEOPROTEIN-ASSOCIATED PROTEIN B AND N"/>
    <property type="match status" value="1"/>
</dbReference>
<evidence type="ECO:0000256" key="4">
    <source>
        <dbReference type="ARBA" id="ARBA00022490"/>
    </source>
</evidence>
<accession>A0AAE1UTV7</accession>
<dbReference type="InterPro" id="IPR010920">
    <property type="entry name" value="LSM_dom_sf"/>
</dbReference>
<dbReference type="InterPro" id="IPR050914">
    <property type="entry name" value="snRNP_SmB/NAA38-like"/>
</dbReference>
<keyword evidence="5" id="KW-0507">mRNA processing</keyword>
<dbReference type="GO" id="GO:0000398">
    <property type="term" value="P:mRNA splicing, via spliceosome"/>
    <property type="evidence" value="ECO:0007669"/>
    <property type="project" value="TreeGrafter"/>
</dbReference>
<dbReference type="GO" id="GO:0071004">
    <property type="term" value="C:U2-type prespliceosome"/>
    <property type="evidence" value="ECO:0007669"/>
    <property type="project" value="TreeGrafter"/>
</dbReference>
<evidence type="ECO:0000259" key="11">
    <source>
        <dbReference type="PROSITE" id="PS52002"/>
    </source>
</evidence>
<dbReference type="EMBL" id="JAVYJV010000067">
    <property type="protein sequence ID" value="KAK4336984.1"/>
    <property type="molecule type" value="Genomic_DNA"/>
</dbReference>
<evidence type="ECO:0000313" key="12">
    <source>
        <dbReference type="EMBL" id="KAK4336984.1"/>
    </source>
</evidence>
<evidence type="ECO:0000256" key="2">
    <source>
        <dbReference type="ARBA" id="ARBA00004496"/>
    </source>
</evidence>
<dbReference type="GO" id="GO:0046540">
    <property type="term" value="C:U4/U6 x U5 tri-snRNP complex"/>
    <property type="evidence" value="ECO:0007669"/>
    <property type="project" value="TreeGrafter"/>
</dbReference>
<keyword evidence="6" id="KW-0694">RNA-binding</keyword>
<dbReference type="GO" id="GO:0070990">
    <property type="term" value="F:snRNP binding"/>
    <property type="evidence" value="ECO:0007669"/>
    <property type="project" value="TreeGrafter"/>
</dbReference>
<name>A0AAE1UTV7_9SOLA</name>
<dbReference type="SUPFAM" id="SSF50182">
    <property type="entry name" value="Sm-like ribonucleoproteins"/>
    <property type="match status" value="1"/>
</dbReference>
<evidence type="ECO:0000256" key="7">
    <source>
        <dbReference type="ARBA" id="ARBA00023187"/>
    </source>
</evidence>
<evidence type="ECO:0000256" key="5">
    <source>
        <dbReference type="ARBA" id="ARBA00022664"/>
    </source>
</evidence>
<evidence type="ECO:0000256" key="9">
    <source>
        <dbReference type="ARBA" id="ARBA00023274"/>
    </source>
</evidence>
<evidence type="ECO:0000256" key="10">
    <source>
        <dbReference type="ARBA" id="ARBA00041355"/>
    </source>
</evidence>
<protein>
    <recommendedName>
        <fullName evidence="10">Sm protein B</fullName>
    </recommendedName>
</protein>
<organism evidence="12 13">
    <name type="scientific">Anisodus tanguticus</name>
    <dbReference type="NCBI Taxonomy" id="243964"/>
    <lineage>
        <taxon>Eukaryota</taxon>
        <taxon>Viridiplantae</taxon>
        <taxon>Streptophyta</taxon>
        <taxon>Embryophyta</taxon>
        <taxon>Tracheophyta</taxon>
        <taxon>Spermatophyta</taxon>
        <taxon>Magnoliopsida</taxon>
        <taxon>eudicotyledons</taxon>
        <taxon>Gunneridae</taxon>
        <taxon>Pentapetalae</taxon>
        <taxon>asterids</taxon>
        <taxon>lamiids</taxon>
        <taxon>Solanales</taxon>
        <taxon>Solanaceae</taxon>
        <taxon>Solanoideae</taxon>
        <taxon>Hyoscyameae</taxon>
        <taxon>Anisodus</taxon>
    </lineage>
</organism>
<dbReference type="Proteomes" id="UP001291623">
    <property type="component" value="Unassembled WGS sequence"/>
</dbReference>